<feature type="domain" description="Transposase IS4-like" evidence="2">
    <location>
        <begin position="173"/>
        <end position="342"/>
    </location>
</feature>
<feature type="transmembrane region" description="Helical" evidence="1">
    <location>
        <begin position="344"/>
        <end position="363"/>
    </location>
</feature>
<dbReference type="GO" id="GO:0004803">
    <property type="term" value="F:transposase activity"/>
    <property type="evidence" value="ECO:0007669"/>
    <property type="project" value="InterPro"/>
</dbReference>
<keyword evidence="1" id="KW-0812">Transmembrane</keyword>
<dbReference type="EMBL" id="LAZR01017998">
    <property type="protein sequence ID" value="KKL98113.1"/>
    <property type="molecule type" value="Genomic_DNA"/>
</dbReference>
<organism evidence="3">
    <name type="scientific">marine sediment metagenome</name>
    <dbReference type="NCBI Taxonomy" id="412755"/>
    <lineage>
        <taxon>unclassified sequences</taxon>
        <taxon>metagenomes</taxon>
        <taxon>ecological metagenomes</taxon>
    </lineage>
</organism>
<dbReference type="GO" id="GO:0003677">
    <property type="term" value="F:DNA binding"/>
    <property type="evidence" value="ECO:0007669"/>
    <property type="project" value="InterPro"/>
</dbReference>
<comment type="caution">
    <text evidence="3">The sequence shown here is derived from an EMBL/GenBank/DDBJ whole genome shotgun (WGS) entry which is preliminary data.</text>
</comment>
<protein>
    <recommendedName>
        <fullName evidence="2">Transposase IS4-like domain-containing protein</fullName>
    </recommendedName>
</protein>
<proteinExistence type="predicted"/>
<evidence type="ECO:0000313" key="3">
    <source>
        <dbReference type="EMBL" id="KKL98113.1"/>
    </source>
</evidence>
<gene>
    <name evidence="3" type="ORF">LCGC14_1827660</name>
</gene>
<name>A0A0F9GHB0_9ZZZZ</name>
<keyword evidence="1" id="KW-1133">Transmembrane helix</keyword>
<dbReference type="InterPro" id="IPR012337">
    <property type="entry name" value="RNaseH-like_sf"/>
</dbReference>
<accession>A0A0F9GHB0</accession>
<evidence type="ECO:0000256" key="1">
    <source>
        <dbReference type="SAM" id="Phobius"/>
    </source>
</evidence>
<reference evidence="3" key="1">
    <citation type="journal article" date="2015" name="Nature">
        <title>Complex archaea that bridge the gap between prokaryotes and eukaryotes.</title>
        <authorList>
            <person name="Spang A."/>
            <person name="Saw J.H."/>
            <person name="Jorgensen S.L."/>
            <person name="Zaremba-Niedzwiedzka K."/>
            <person name="Martijn J."/>
            <person name="Lind A.E."/>
            <person name="van Eijk R."/>
            <person name="Schleper C."/>
            <person name="Guy L."/>
            <person name="Ettema T.J."/>
        </authorList>
    </citation>
    <scope>NUCLEOTIDE SEQUENCE</scope>
</reference>
<sequence>MKKQTKERVRQLVSKEVDKLFELYFEGTEGWIYSKQSRWSSNDVFQRLIQANLEKTSIEDVCLDFAGCSADTVHYRIKNLEFDPSVQHVNNSLRYIAQGFQIHKNTKITVAVDITDHPFYGDRDHELSVGSKEKAGTYFFNRYFTACIITNGYRFPIFFRPIRQVDGVSPLYLLEEFFREVLWWCPIHRVLADAWFFSAEVLDLLDRYQLEHIIPLKKTKSVKRSIETIKTTLEGMAAVAGIDITQSKKFFRWLKKNNLLTFKFELELTSCHNRRYPVIVQAQLLKVKKGRKPERVYLDFYVYTTNIRGSADYIEKIYRSRWGIETQYRVVHQFQARTTSLNSILRLLLIGIGFILEAIWLRINAFLHIVTHVLKVTCNYELPIKIYKISTLILTVSRFKRLLQALWRPNERS</sequence>
<dbReference type="AlphaFoldDB" id="A0A0F9GHB0"/>
<evidence type="ECO:0000259" key="2">
    <source>
        <dbReference type="Pfam" id="PF01609"/>
    </source>
</evidence>
<dbReference type="InterPro" id="IPR002559">
    <property type="entry name" value="Transposase_11"/>
</dbReference>
<dbReference type="SUPFAM" id="SSF53098">
    <property type="entry name" value="Ribonuclease H-like"/>
    <property type="match status" value="1"/>
</dbReference>
<keyword evidence="1" id="KW-0472">Membrane</keyword>
<dbReference type="GO" id="GO:0006313">
    <property type="term" value="P:DNA transposition"/>
    <property type="evidence" value="ECO:0007669"/>
    <property type="project" value="InterPro"/>
</dbReference>
<dbReference type="Pfam" id="PF01609">
    <property type="entry name" value="DDE_Tnp_1"/>
    <property type="match status" value="1"/>
</dbReference>